<evidence type="ECO:0000256" key="3">
    <source>
        <dbReference type="ARBA" id="ARBA00022806"/>
    </source>
</evidence>
<evidence type="ECO:0000256" key="2">
    <source>
        <dbReference type="ARBA" id="ARBA00022801"/>
    </source>
</evidence>
<feature type="region of interest" description="Disordered" evidence="7">
    <location>
        <begin position="231"/>
        <end position="250"/>
    </location>
</feature>
<protein>
    <recommendedName>
        <fullName evidence="6">ATP-dependent RNA helicase</fullName>
        <ecNumber evidence="6">3.6.4.13</ecNumber>
    </recommendedName>
</protein>
<dbReference type="GO" id="GO:0003724">
    <property type="term" value="F:RNA helicase activity"/>
    <property type="evidence" value="ECO:0007669"/>
    <property type="project" value="UniProtKB-EC"/>
</dbReference>
<organism evidence="9 10">
    <name type="scientific">Mycetomoellerius zeteki</name>
    <dbReference type="NCBI Taxonomy" id="64791"/>
    <lineage>
        <taxon>Eukaryota</taxon>
        <taxon>Metazoa</taxon>
        <taxon>Ecdysozoa</taxon>
        <taxon>Arthropoda</taxon>
        <taxon>Hexapoda</taxon>
        <taxon>Insecta</taxon>
        <taxon>Pterygota</taxon>
        <taxon>Neoptera</taxon>
        <taxon>Endopterygota</taxon>
        <taxon>Hymenoptera</taxon>
        <taxon>Apocrita</taxon>
        <taxon>Aculeata</taxon>
        <taxon>Formicoidea</taxon>
        <taxon>Formicidae</taxon>
        <taxon>Myrmicinae</taxon>
        <taxon>Mycetomoellerius</taxon>
    </lineage>
</organism>
<gene>
    <name evidence="9" type="ORF">ALC60_03685</name>
</gene>
<evidence type="ECO:0000256" key="4">
    <source>
        <dbReference type="ARBA" id="ARBA00022840"/>
    </source>
</evidence>
<evidence type="ECO:0000256" key="6">
    <source>
        <dbReference type="RuleBase" id="RU365068"/>
    </source>
</evidence>
<keyword evidence="10" id="KW-1185">Reference proteome</keyword>
<dbReference type="InterPro" id="IPR027417">
    <property type="entry name" value="P-loop_NTPase"/>
</dbReference>
<dbReference type="GO" id="GO:0016787">
    <property type="term" value="F:hydrolase activity"/>
    <property type="evidence" value="ECO:0007669"/>
    <property type="project" value="UniProtKB-KW"/>
</dbReference>
<comment type="function">
    <text evidence="6">RNA helicase.</text>
</comment>
<name>A0A151XAI2_9HYME</name>
<dbReference type="GO" id="GO:0003723">
    <property type="term" value="F:RNA binding"/>
    <property type="evidence" value="ECO:0007669"/>
    <property type="project" value="UniProtKB-UniRule"/>
</dbReference>
<keyword evidence="3 6" id="KW-0347">Helicase</keyword>
<dbReference type="PROSITE" id="PS51194">
    <property type="entry name" value="HELICASE_CTER"/>
    <property type="match status" value="1"/>
</dbReference>
<keyword evidence="1 6" id="KW-0547">Nucleotide-binding</keyword>
<evidence type="ECO:0000259" key="8">
    <source>
        <dbReference type="PROSITE" id="PS51194"/>
    </source>
</evidence>
<dbReference type="AlphaFoldDB" id="A0A151XAI2"/>
<reference evidence="9 10" key="1">
    <citation type="submission" date="2015-09" db="EMBL/GenBank/DDBJ databases">
        <title>Trachymyrmex zeteki WGS genome.</title>
        <authorList>
            <person name="Nygaard S."/>
            <person name="Hu H."/>
            <person name="Boomsma J."/>
            <person name="Zhang G."/>
        </authorList>
    </citation>
    <scope>NUCLEOTIDE SEQUENCE [LARGE SCALE GENOMIC DNA]</scope>
    <source>
        <strain evidence="9">Tzet28-1</strain>
        <tissue evidence="9">Whole body</tissue>
    </source>
</reference>
<keyword evidence="2 6" id="KW-0378">Hydrolase</keyword>
<dbReference type="Pfam" id="PF00271">
    <property type="entry name" value="Helicase_C"/>
    <property type="match status" value="1"/>
</dbReference>
<feature type="domain" description="Helicase C-terminal" evidence="8">
    <location>
        <begin position="1"/>
        <end position="145"/>
    </location>
</feature>
<evidence type="ECO:0000256" key="1">
    <source>
        <dbReference type="ARBA" id="ARBA00022741"/>
    </source>
</evidence>
<sequence length="250" mass="28983">MFLKKNRKKNMMVFFNFCMSVKYHHELLNYIGLPVMSIHSKQKQTKRTTIFYQFCNASSRILLCTDVTARGLDIQYLKSTGSYSMIPRNTSIVLVEPLAEIALLMLRPKELGFLCYLEKAHVSINEYEFFWNKIADIQLQLEKLISKNYFLHQLAKETFRNYVRAYDSHHLKQVFDIETLDLAKVAKSFGFTVSPAVDLKVEISKASRPQKGLSGDGYGYLKNINDPSSAKRLKRTKTFRQIGKRGQDNQ</sequence>
<dbReference type="PANTHER" id="PTHR24031">
    <property type="entry name" value="RNA HELICASE"/>
    <property type="match status" value="1"/>
</dbReference>
<keyword evidence="4 6" id="KW-0067">ATP-binding</keyword>
<accession>A0A151XAI2</accession>
<dbReference type="InterPro" id="IPR001650">
    <property type="entry name" value="Helicase_C-like"/>
</dbReference>
<comment type="similarity">
    <text evidence="6">Belongs to the DEAD box helicase family.</text>
</comment>
<evidence type="ECO:0000313" key="10">
    <source>
        <dbReference type="Proteomes" id="UP000075809"/>
    </source>
</evidence>
<dbReference type="Gene3D" id="3.40.50.300">
    <property type="entry name" value="P-loop containing nucleotide triphosphate hydrolases"/>
    <property type="match status" value="1"/>
</dbReference>
<dbReference type="SMART" id="SM01178">
    <property type="entry name" value="DUF4217"/>
    <property type="match status" value="1"/>
</dbReference>
<dbReference type="GO" id="GO:0005524">
    <property type="term" value="F:ATP binding"/>
    <property type="evidence" value="ECO:0007669"/>
    <property type="project" value="UniProtKB-UniRule"/>
</dbReference>
<dbReference type="Pfam" id="PF13959">
    <property type="entry name" value="CTE_SPB4"/>
    <property type="match status" value="1"/>
</dbReference>
<dbReference type="Proteomes" id="UP000075809">
    <property type="component" value="Unassembled WGS sequence"/>
</dbReference>
<comment type="domain">
    <text evidence="6">The Q motif is unique to and characteristic of the DEAD box family of RNA helicases and controls ATP binding and hydrolysis.</text>
</comment>
<dbReference type="InterPro" id="IPR025313">
    <property type="entry name" value="SPB4-like_CTE"/>
</dbReference>
<dbReference type="EC" id="3.6.4.13" evidence="6"/>
<comment type="catalytic activity">
    <reaction evidence="6">
        <text>ATP + H2O = ADP + phosphate + H(+)</text>
        <dbReference type="Rhea" id="RHEA:13065"/>
        <dbReference type="ChEBI" id="CHEBI:15377"/>
        <dbReference type="ChEBI" id="CHEBI:15378"/>
        <dbReference type="ChEBI" id="CHEBI:30616"/>
        <dbReference type="ChEBI" id="CHEBI:43474"/>
        <dbReference type="ChEBI" id="CHEBI:456216"/>
        <dbReference type="EC" id="3.6.4.13"/>
    </reaction>
</comment>
<evidence type="ECO:0000256" key="5">
    <source>
        <dbReference type="ARBA" id="ARBA00022884"/>
    </source>
</evidence>
<dbReference type="EMBL" id="KQ982339">
    <property type="protein sequence ID" value="KYQ57367.1"/>
    <property type="molecule type" value="Genomic_DNA"/>
</dbReference>
<evidence type="ECO:0000256" key="7">
    <source>
        <dbReference type="SAM" id="MobiDB-lite"/>
    </source>
</evidence>
<dbReference type="SUPFAM" id="SSF52540">
    <property type="entry name" value="P-loop containing nucleoside triphosphate hydrolases"/>
    <property type="match status" value="1"/>
</dbReference>
<dbReference type="STRING" id="64791.A0A151XAI2"/>
<keyword evidence="5 6" id="KW-0694">RNA-binding</keyword>
<evidence type="ECO:0000313" key="9">
    <source>
        <dbReference type="EMBL" id="KYQ57367.1"/>
    </source>
</evidence>
<proteinExistence type="inferred from homology"/>